<feature type="domain" description="Mechanosensitive ion channel MscS" evidence="8">
    <location>
        <begin position="134"/>
        <end position="202"/>
    </location>
</feature>
<keyword evidence="12" id="KW-1185">Reference proteome</keyword>
<organism evidence="11 12">
    <name type="scientific">Eubacterium oxidoreducens</name>
    <dbReference type="NCBI Taxonomy" id="1732"/>
    <lineage>
        <taxon>Bacteria</taxon>
        <taxon>Bacillati</taxon>
        <taxon>Bacillota</taxon>
        <taxon>Clostridia</taxon>
        <taxon>Eubacteriales</taxon>
        <taxon>Eubacteriaceae</taxon>
        <taxon>Eubacterium</taxon>
    </lineage>
</organism>
<dbReference type="Pfam" id="PF21088">
    <property type="entry name" value="MS_channel_1st"/>
    <property type="match status" value="1"/>
</dbReference>
<keyword evidence="5 7" id="KW-1133">Transmembrane helix</keyword>
<dbReference type="Pfam" id="PF05552">
    <property type="entry name" value="MS_channel_1st_1"/>
    <property type="match status" value="1"/>
</dbReference>
<dbReference type="InterPro" id="IPR049142">
    <property type="entry name" value="MS_channel_1st"/>
</dbReference>
<comment type="similarity">
    <text evidence="2">Belongs to the MscS (TC 1.A.23) family.</text>
</comment>
<dbReference type="Pfam" id="PF21082">
    <property type="entry name" value="MS_channel_3rd"/>
    <property type="match status" value="1"/>
</dbReference>
<feature type="domain" description="Mechanosensitive ion channel MscS C-terminal" evidence="9">
    <location>
        <begin position="209"/>
        <end position="290"/>
    </location>
</feature>
<dbReference type="GO" id="GO:0008381">
    <property type="term" value="F:mechanosensitive monoatomic ion channel activity"/>
    <property type="evidence" value="ECO:0007669"/>
    <property type="project" value="InterPro"/>
</dbReference>
<dbReference type="SUPFAM" id="SSF82689">
    <property type="entry name" value="Mechanosensitive channel protein MscS (YggB), C-terminal domain"/>
    <property type="match status" value="1"/>
</dbReference>
<evidence type="ECO:0000313" key="12">
    <source>
        <dbReference type="Proteomes" id="UP000199228"/>
    </source>
</evidence>
<evidence type="ECO:0000256" key="7">
    <source>
        <dbReference type="SAM" id="Phobius"/>
    </source>
</evidence>
<dbReference type="InterPro" id="IPR049278">
    <property type="entry name" value="MS_channel_C"/>
</dbReference>
<dbReference type="RefSeq" id="WP_242870531.1">
    <property type="nucleotide sequence ID" value="NZ_FMXR01000007.1"/>
</dbReference>
<evidence type="ECO:0000256" key="3">
    <source>
        <dbReference type="ARBA" id="ARBA00022475"/>
    </source>
</evidence>
<dbReference type="InterPro" id="IPR006685">
    <property type="entry name" value="MscS_channel_2nd"/>
</dbReference>
<dbReference type="GO" id="GO:0005886">
    <property type="term" value="C:plasma membrane"/>
    <property type="evidence" value="ECO:0007669"/>
    <property type="project" value="UniProtKB-SubCell"/>
</dbReference>
<dbReference type="InterPro" id="IPR010920">
    <property type="entry name" value="LSM_dom_sf"/>
</dbReference>
<dbReference type="SUPFAM" id="SSF50182">
    <property type="entry name" value="Sm-like ribonucleoproteins"/>
    <property type="match status" value="1"/>
</dbReference>
<feature type="transmembrane region" description="Helical" evidence="7">
    <location>
        <begin position="118"/>
        <end position="147"/>
    </location>
</feature>
<comment type="subcellular location">
    <subcellularLocation>
        <location evidence="1">Cell membrane</location>
        <topology evidence="1">Multi-pass membrane protein</topology>
    </subcellularLocation>
</comment>
<name>A0A1G6AXS6_EUBOX</name>
<protein>
    <submittedName>
        <fullName evidence="11">Small conductance mechanosensitive channel</fullName>
    </submittedName>
</protein>
<dbReference type="EMBL" id="FMXR01000007">
    <property type="protein sequence ID" value="SDB13211.1"/>
    <property type="molecule type" value="Genomic_DNA"/>
</dbReference>
<dbReference type="PROSITE" id="PS01246">
    <property type="entry name" value="UPF0003"/>
    <property type="match status" value="1"/>
</dbReference>
<dbReference type="PANTHER" id="PTHR30221">
    <property type="entry name" value="SMALL-CONDUCTANCE MECHANOSENSITIVE CHANNEL"/>
    <property type="match status" value="1"/>
</dbReference>
<feature type="transmembrane region" description="Helical" evidence="7">
    <location>
        <begin position="44"/>
        <end position="65"/>
    </location>
</feature>
<evidence type="ECO:0000259" key="8">
    <source>
        <dbReference type="Pfam" id="PF00924"/>
    </source>
</evidence>
<evidence type="ECO:0000259" key="9">
    <source>
        <dbReference type="Pfam" id="PF21082"/>
    </source>
</evidence>
<dbReference type="InterPro" id="IPR011014">
    <property type="entry name" value="MscS_channel_TM-2"/>
</dbReference>
<evidence type="ECO:0000256" key="1">
    <source>
        <dbReference type="ARBA" id="ARBA00004651"/>
    </source>
</evidence>
<reference evidence="11 12" key="1">
    <citation type="submission" date="2016-10" db="EMBL/GenBank/DDBJ databases">
        <authorList>
            <person name="de Groot N.N."/>
        </authorList>
    </citation>
    <scope>NUCLEOTIDE SEQUENCE [LARGE SCALE GENOMIC DNA]</scope>
    <source>
        <strain evidence="11 12">DSM 3217</strain>
    </source>
</reference>
<dbReference type="InterPro" id="IPR008910">
    <property type="entry name" value="MSC_TM_helix"/>
</dbReference>
<sequence length="301" mass="33587">MWKMFLSSDATQTIDTSELAEGIDLSKFGLSSIQNWFAQNSQGIVNFIVKIIIAIIIILIAIRVIRFVRKLFRKAMEKAGFEKGVIQFLDSTIKIILYIILFLAVINQFGVQTTSIVAILGSAGLTIGLALQGSLSNFAGGVLILVLKPFKVGDYIVEDTHGNEGFVKEITIFYTKLTTVDHRTVVVPNGTLANTSLTNVTHQDERQLDLSVGISYNADLRYAKEVIKEVAEGIEGRIKEKEVVIFVKELAASSVDIGIRVWIPADDYWTIRWQLLEDIKLALDDHNIDIPYQQVDVTIKQ</sequence>
<dbReference type="Pfam" id="PF00924">
    <property type="entry name" value="MS_channel_2nd"/>
    <property type="match status" value="1"/>
</dbReference>
<evidence type="ECO:0000256" key="2">
    <source>
        <dbReference type="ARBA" id="ARBA00008017"/>
    </source>
</evidence>
<proteinExistence type="inferred from homology"/>
<dbReference type="InterPro" id="IPR045275">
    <property type="entry name" value="MscS_archaea/bacteria_type"/>
</dbReference>
<dbReference type="Gene3D" id="1.10.287.1260">
    <property type="match status" value="1"/>
</dbReference>
<keyword evidence="6 7" id="KW-0472">Membrane</keyword>
<evidence type="ECO:0000256" key="6">
    <source>
        <dbReference type="ARBA" id="ARBA00023136"/>
    </source>
</evidence>
<dbReference type="Proteomes" id="UP000199228">
    <property type="component" value="Unassembled WGS sequence"/>
</dbReference>
<evidence type="ECO:0000259" key="10">
    <source>
        <dbReference type="Pfam" id="PF21088"/>
    </source>
</evidence>
<dbReference type="InterPro" id="IPR023408">
    <property type="entry name" value="MscS_beta-dom_sf"/>
</dbReference>
<evidence type="ECO:0000256" key="5">
    <source>
        <dbReference type="ARBA" id="ARBA00022989"/>
    </source>
</evidence>
<keyword evidence="3" id="KW-1003">Cell membrane</keyword>
<dbReference type="STRING" id="1732.SAMN02910417_01011"/>
<accession>A0A1G6AXS6</accession>
<evidence type="ECO:0000256" key="4">
    <source>
        <dbReference type="ARBA" id="ARBA00022692"/>
    </source>
</evidence>
<feature type="domain" description="Mechanosensitive ion channel transmembrane helices 2/3" evidence="10">
    <location>
        <begin position="93"/>
        <end position="132"/>
    </location>
</feature>
<dbReference type="Gene3D" id="3.30.70.100">
    <property type="match status" value="1"/>
</dbReference>
<gene>
    <name evidence="11" type="ORF">SAMN02910417_01011</name>
</gene>
<evidence type="ECO:0000313" key="11">
    <source>
        <dbReference type="EMBL" id="SDB13211.1"/>
    </source>
</evidence>
<dbReference type="SUPFAM" id="SSF82861">
    <property type="entry name" value="Mechanosensitive channel protein MscS (YggB), transmembrane region"/>
    <property type="match status" value="1"/>
</dbReference>
<dbReference type="PANTHER" id="PTHR30221:SF1">
    <property type="entry name" value="SMALL-CONDUCTANCE MECHANOSENSITIVE CHANNEL"/>
    <property type="match status" value="1"/>
</dbReference>
<dbReference type="AlphaFoldDB" id="A0A1G6AXS6"/>
<dbReference type="InterPro" id="IPR011066">
    <property type="entry name" value="MscS_channel_C_sf"/>
</dbReference>
<dbReference type="InterPro" id="IPR006686">
    <property type="entry name" value="MscS_channel_CS"/>
</dbReference>
<feature type="transmembrane region" description="Helical" evidence="7">
    <location>
        <begin position="85"/>
        <end position="106"/>
    </location>
</feature>
<dbReference type="Gene3D" id="2.30.30.60">
    <property type="match status" value="1"/>
</dbReference>
<keyword evidence="4 7" id="KW-0812">Transmembrane</keyword>